<dbReference type="GO" id="GO:0022857">
    <property type="term" value="F:transmembrane transporter activity"/>
    <property type="evidence" value="ECO:0007669"/>
    <property type="project" value="InterPro"/>
</dbReference>
<keyword evidence="3 6" id="KW-0812">Transmembrane</keyword>
<keyword evidence="4 6" id="KW-1133">Transmembrane helix</keyword>
<feature type="non-terminal residue" evidence="8">
    <location>
        <position position="1"/>
    </location>
</feature>
<sequence length="454" mass="51460">AGLFFIQPSHFSNFAPYGFGSVFSTAGLIFISFGGLTKVCSVAEECKNPGRNIPLGMFFSWGIISILYILVIFVTIGVVNPSQLQTSLTPISLGADNIPILGGIGGVIMAVAAILAFVSTANGGLLAASRDPMAMGKDQLLPHSFAKVSKRGTPTFSILFTSGFMICVILFLDLESLVKTASLLKILLFLFVIFSLVIMRESKIRHYRPKFKSPFYPWVQLAGAAGLVFLMFEMGLVPMILVGVFILFGFLWYWFYARDKIWREYSLLHLIERITGTKSTGYLVDEELREILIDRDNVTEKRFEHLIKKCEVIDVYKYQLPDKFARLIAHKLAERLDTDEDKLYRFLKNREKDSNIVLHPGIAIVSHIIKGRDKFEIVLVRSKKGIILSDDIDPIHAFIMIVATPDQQSFYLHSLMWIAQIAEETDFEKEWIDAEDSDELRDIILSSWKRRKVY</sequence>
<feature type="transmembrane region" description="Helical" evidence="6">
    <location>
        <begin position="100"/>
        <end position="127"/>
    </location>
</feature>
<evidence type="ECO:0000313" key="8">
    <source>
        <dbReference type="EMBL" id="GAI06320.1"/>
    </source>
</evidence>
<dbReference type="PANTHER" id="PTHR42770">
    <property type="entry name" value="AMINO ACID TRANSPORTER-RELATED"/>
    <property type="match status" value="1"/>
</dbReference>
<evidence type="ECO:0000259" key="7">
    <source>
        <dbReference type="PROSITE" id="PS51094"/>
    </source>
</evidence>
<keyword evidence="5 6" id="KW-0472">Membrane</keyword>
<dbReference type="SUPFAM" id="SSF55804">
    <property type="entry name" value="Phoshotransferase/anion transport protein"/>
    <property type="match status" value="1"/>
</dbReference>
<feature type="transmembrane region" description="Helical" evidence="6">
    <location>
        <begin position="156"/>
        <end position="174"/>
    </location>
</feature>
<reference evidence="8" key="1">
    <citation type="journal article" date="2014" name="Front. Microbiol.">
        <title>High frequency of phylogenetically diverse reductive dehalogenase-homologous genes in deep subseafloor sedimentary metagenomes.</title>
        <authorList>
            <person name="Kawai M."/>
            <person name="Futagami T."/>
            <person name="Toyoda A."/>
            <person name="Takaki Y."/>
            <person name="Nishi S."/>
            <person name="Hori S."/>
            <person name="Arai W."/>
            <person name="Tsubouchi T."/>
            <person name="Morono Y."/>
            <person name="Uchiyama I."/>
            <person name="Ito T."/>
            <person name="Fujiyama A."/>
            <person name="Inagaki F."/>
            <person name="Takami H."/>
        </authorList>
    </citation>
    <scope>NUCLEOTIDE SEQUENCE</scope>
    <source>
        <strain evidence="8">Expedition CK06-06</strain>
    </source>
</reference>
<evidence type="ECO:0000256" key="1">
    <source>
        <dbReference type="ARBA" id="ARBA00004651"/>
    </source>
</evidence>
<dbReference type="InterPro" id="IPR002178">
    <property type="entry name" value="PTS_EIIA_type-2_dom"/>
</dbReference>
<feature type="transmembrane region" description="Helical" evidence="6">
    <location>
        <begin position="180"/>
        <end position="199"/>
    </location>
</feature>
<evidence type="ECO:0000256" key="4">
    <source>
        <dbReference type="ARBA" id="ARBA00022989"/>
    </source>
</evidence>
<dbReference type="InterPro" id="IPR050367">
    <property type="entry name" value="APC_superfamily"/>
</dbReference>
<accession>X1LV73</accession>
<dbReference type="Gene3D" id="1.20.1740.10">
    <property type="entry name" value="Amino acid/polyamine transporter I"/>
    <property type="match status" value="1"/>
</dbReference>
<evidence type="ECO:0000256" key="5">
    <source>
        <dbReference type="ARBA" id="ARBA00023136"/>
    </source>
</evidence>
<organism evidence="8">
    <name type="scientific">marine sediment metagenome</name>
    <dbReference type="NCBI Taxonomy" id="412755"/>
    <lineage>
        <taxon>unclassified sequences</taxon>
        <taxon>metagenomes</taxon>
        <taxon>ecological metagenomes</taxon>
    </lineage>
</organism>
<dbReference type="Gene3D" id="3.40.930.10">
    <property type="entry name" value="Mannitol-specific EII, Chain A"/>
    <property type="match status" value="1"/>
</dbReference>
<dbReference type="PROSITE" id="PS51094">
    <property type="entry name" value="PTS_EIIA_TYPE_2"/>
    <property type="match status" value="1"/>
</dbReference>
<dbReference type="InterPro" id="IPR002293">
    <property type="entry name" value="AA/rel_permease1"/>
</dbReference>
<evidence type="ECO:0000256" key="3">
    <source>
        <dbReference type="ARBA" id="ARBA00022692"/>
    </source>
</evidence>
<dbReference type="GO" id="GO:0005886">
    <property type="term" value="C:plasma membrane"/>
    <property type="evidence" value="ECO:0007669"/>
    <property type="project" value="UniProtKB-SubCell"/>
</dbReference>
<feature type="transmembrane region" description="Helical" evidence="6">
    <location>
        <begin position="58"/>
        <end position="80"/>
    </location>
</feature>
<feature type="domain" description="PTS EIIA type-2" evidence="7">
    <location>
        <begin position="305"/>
        <end position="447"/>
    </location>
</feature>
<dbReference type="InterPro" id="IPR016152">
    <property type="entry name" value="PTrfase/Anion_transptr"/>
</dbReference>
<evidence type="ECO:0000256" key="6">
    <source>
        <dbReference type="SAM" id="Phobius"/>
    </source>
</evidence>
<protein>
    <recommendedName>
        <fullName evidence="7">PTS EIIA type-2 domain-containing protein</fullName>
    </recommendedName>
</protein>
<dbReference type="Pfam" id="PF13520">
    <property type="entry name" value="AA_permease_2"/>
    <property type="match status" value="1"/>
</dbReference>
<dbReference type="AlphaFoldDB" id="X1LV73"/>
<name>X1LV73_9ZZZZ</name>
<dbReference type="Pfam" id="PF00359">
    <property type="entry name" value="PTS_EIIA_2"/>
    <property type="match status" value="1"/>
</dbReference>
<keyword evidence="2" id="KW-1003">Cell membrane</keyword>
<comment type="subcellular location">
    <subcellularLocation>
        <location evidence="1">Cell membrane</location>
        <topology evidence="1">Multi-pass membrane protein</topology>
    </subcellularLocation>
</comment>
<dbReference type="EMBL" id="BARV01005991">
    <property type="protein sequence ID" value="GAI06320.1"/>
    <property type="molecule type" value="Genomic_DNA"/>
</dbReference>
<gene>
    <name evidence="8" type="ORF">S06H3_12223</name>
</gene>
<feature type="transmembrane region" description="Helical" evidence="6">
    <location>
        <begin position="14"/>
        <end position="37"/>
    </location>
</feature>
<dbReference type="PANTHER" id="PTHR42770:SF7">
    <property type="entry name" value="MEMBRANE PROTEIN"/>
    <property type="match status" value="1"/>
</dbReference>
<feature type="transmembrane region" description="Helical" evidence="6">
    <location>
        <begin position="215"/>
        <end position="232"/>
    </location>
</feature>
<proteinExistence type="predicted"/>
<evidence type="ECO:0000256" key="2">
    <source>
        <dbReference type="ARBA" id="ARBA00022475"/>
    </source>
</evidence>
<comment type="caution">
    <text evidence="8">The sequence shown here is derived from an EMBL/GenBank/DDBJ whole genome shotgun (WGS) entry which is preliminary data.</text>
</comment>
<feature type="transmembrane region" description="Helical" evidence="6">
    <location>
        <begin position="238"/>
        <end position="256"/>
    </location>
</feature>